<gene>
    <name evidence="1" type="ORF">H9649_08190</name>
</gene>
<keyword evidence="2" id="KW-1185">Reference proteome</keyword>
<sequence>MKRIVSAVVVLFLMVGIGTIYASSNSAQNLSTWYNDLFQKRSEILGSETASHFIVGIADFSLFVKQSMESLDMNIEDMGDNQLEKTNSTINAHRSELIDSVNEAAELQDVSFDDYVSNRNIEAEILLEVEAMLEELLNE</sequence>
<accession>A0ABR8U954</accession>
<dbReference type="Proteomes" id="UP000626786">
    <property type="component" value="Unassembled WGS sequence"/>
</dbReference>
<comment type="caution">
    <text evidence="1">The sequence shown here is derived from an EMBL/GenBank/DDBJ whole genome shotgun (WGS) entry which is preliminary data.</text>
</comment>
<organism evidence="1 2">
    <name type="scientific">Sporosarcina quadrami</name>
    <dbReference type="NCBI Taxonomy" id="2762234"/>
    <lineage>
        <taxon>Bacteria</taxon>
        <taxon>Bacillati</taxon>
        <taxon>Bacillota</taxon>
        <taxon>Bacilli</taxon>
        <taxon>Bacillales</taxon>
        <taxon>Caryophanaceae</taxon>
        <taxon>Sporosarcina</taxon>
    </lineage>
</organism>
<proteinExistence type="predicted"/>
<reference evidence="1 2" key="1">
    <citation type="submission" date="2020-08" db="EMBL/GenBank/DDBJ databases">
        <title>A Genomic Blueprint of the Chicken Gut Microbiome.</title>
        <authorList>
            <person name="Gilroy R."/>
            <person name="Ravi A."/>
            <person name="Getino M."/>
            <person name="Pursley I."/>
            <person name="Horton D.L."/>
            <person name="Alikhan N.-F."/>
            <person name="Baker D."/>
            <person name="Gharbi K."/>
            <person name="Hall N."/>
            <person name="Watson M."/>
            <person name="Adriaenssens E.M."/>
            <person name="Foster-Nyarko E."/>
            <person name="Jarju S."/>
            <person name="Secka A."/>
            <person name="Antonio M."/>
            <person name="Oren A."/>
            <person name="Chaudhuri R."/>
            <person name="La Ragione R.M."/>
            <person name="Hildebrand F."/>
            <person name="Pallen M.J."/>
        </authorList>
    </citation>
    <scope>NUCLEOTIDE SEQUENCE [LARGE SCALE GENOMIC DNA]</scope>
    <source>
        <strain evidence="1 2">Sa2YVA2</strain>
    </source>
</reference>
<dbReference type="EMBL" id="JACSQN010000006">
    <property type="protein sequence ID" value="MBD7984556.1"/>
    <property type="molecule type" value="Genomic_DNA"/>
</dbReference>
<evidence type="ECO:0000313" key="1">
    <source>
        <dbReference type="EMBL" id="MBD7984556.1"/>
    </source>
</evidence>
<evidence type="ECO:0000313" key="2">
    <source>
        <dbReference type="Proteomes" id="UP000626786"/>
    </source>
</evidence>
<name>A0ABR8U954_9BACL</name>
<protein>
    <submittedName>
        <fullName evidence="1">Uncharacterized protein</fullName>
    </submittedName>
</protein>
<dbReference type="RefSeq" id="WP_191694255.1">
    <property type="nucleotide sequence ID" value="NZ_JACSQN010000006.1"/>
</dbReference>